<feature type="region of interest" description="Disordered" evidence="1">
    <location>
        <begin position="61"/>
        <end position="141"/>
    </location>
</feature>
<accession>A0ABZ0QR72</accession>
<dbReference type="RefSeq" id="WP_318751407.1">
    <property type="nucleotide sequence ID" value="NZ_CP132508.1"/>
</dbReference>
<evidence type="ECO:0000256" key="1">
    <source>
        <dbReference type="SAM" id="MobiDB-lite"/>
    </source>
</evidence>
<protein>
    <submittedName>
        <fullName evidence="2">PASTA domain-containing protein</fullName>
    </submittedName>
</protein>
<keyword evidence="3" id="KW-1185">Reference proteome</keyword>
<organism evidence="2 3">
    <name type="scientific">Thermaerobacter composti</name>
    <dbReference type="NCBI Taxonomy" id="554949"/>
    <lineage>
        <taxon>Bacteria</taxon>
        <taxon>Bacillati</taxon>
        <taxon>Bacillota</taxon>
        <taxon>Clostridia</taxon>
        <taxon>Eubacteriales</taxon>
        <taxon>Clostridiales Family XVII. Incertae Sedis</taxon>
        <taxon>Thermaerobacter</taxon>
    </lineage>
</organism>
<evidence type="ECO:0000313" key="2">
    <source>
        <dbReference type="EMBL" id="WPD19994.1"/>
    </source>
</evidence>
<sequence>MRELGELVGLPLAEARRRLEGAGLVVQVTVTAAPDEPARRRARQVGPRATLWRVVRAEWARAGAGDPDAGSPGPDGRAGSGRRDGGAPPRTAGAGGAGRPASRGAEGAGAAAVGGGGAVPRGGETDDGAPAAGTDGGNAEGPRTVRLVVAAFPLPPLPRADLEGALGEAARASWGPPTAGEGGGSEGP</sequence>
<dbReference type="Proteomes" id="UP001304683">
    <property type="component" value="Chromosome"/>
</dbReference>
<feature type="region of interest" description="Disordered" evidence="1">
    <location>
        <begin position="156"/>
        <end position="188"/>
    </location>
</feature>
<reference evidence="2 3" key="1">
    <citation type="submission" date="2023-08" db="EMBL/GenBank/DDBJ databases">
        <title>Genome sequence of Thermaerobacter compostii strain Ins1, a spore-forming filamentous bacterium isolated from a deep geothermal reservoir.</title>
        <authorList>
            <person name="Bregnard D."/>
            <person name="Gonzalez D."/>
            <person name="Junier P."/>
        </authorList>
    </citation>
    <scope>NUCLEOTIDE SEQUENCE [LARGE SCALE GENOMIC DNA]</scope>
    <source>
        <strain evidence="2 3">Ins1</strain>
    </source>
</reference>
<dbReference type="CDD" id="cd06577">
    <property type="entry name" value="PASTA_pknB"/>
    <property type="match status" value="1"/>
</dbReference>
<dbReference type="EMBL" id="CP132508">
    <property type="protein sequence ID" value="WPD19994.1"/>
    <property type="molecule type" value="Genomic_DNA"/>
</dbReference>
<evidence type="ECO:0000313" key="3">
    <source>
        <dbReference type="Proteomes" id="UP001304683"/>
    </source>
</evidence>
<gene>
    <name evidence="2" type="ORF">Q5761_04945</name>
</gene>
<name>A0ABZ0QR72_9FIRM</name>
<feature type="compositionally biased region" description="Low complexity" evidence="1">
    <location>
        <begin position="61"/>
        <end position="77"/>
    </location>
</feature>
<feature type="compositionally biased region" description="Low complexity" evidence="1">
    <location>
        <begin position="99"/>
        <end position="111"/>
    </location>
</feature>
<dbReference type="InterPro" id="IPR005543">
    <property type="entry name" value="PASTA_dom"/>
</dbReference>
<proteinExistence type="predicted"/>